<keyword evidence="1" id="KW-0378">Hydrolase</keyword>
<name>U2J1V4_9SPHI</name>
<accession>U2J1V4</accession>
<evidence type="ECO:0000313" key="3">
    <source>
        <dbReference type="Proteomes" id="UP000016584"/>
    </source>
</evidence>
<dbReference type="Gene3D" id="3.40.50.1820">
    <property type="entry name" value="alpha/beta hydrolase"/>
    <property type="match status" value="1"/>
</dbReference>
<dbReference type="PANTHER" id="PTHR22946:SF9">
    <property type="entry name" value="POLYKETIDE TRANSFERASE AF380"/>
    <property type="match status" value="1"/>
</dbReference>
<evidence type="ECO:0008006" key="4">
    <source>
        <dbReference type="Google" id="ProtNLM"/>
    </source>
</evidence>
<reference evidence="2 3" key="1">
    <citation type="journal article" date="2013" name="Genome Announc.">
        <title>The Draft Genome Sequence of Sphingomonas paucimobilis Strain HER1398 (Proteobacteria), Host to the Giant PAU Phage, Indicates That It Is a Member of the Genus Sphingobacterium (Bacteroidetes).</title>
        <authorList>
            <person name="White R.A.III."/>
            <person name="Suttle C.A."/>
        </authorList>
    </citation>
    <scope>NUCLEOTIDE SEQUENCE [LARGE SCALE GENOMIC DNA]</scope>
    <source>
        <strain evidence="2 3">HER1398</strain>
    </source>
</reference>
<sequence>MIPQLQDTIPQVGRDELKSTIERIYMQKGPKKNITSRPELQIISKTKEADHERWHVKYLVDTEDYAFAYLLVPNTLKKGHKLPLILCPHPTAETGKDRVVGIYSAPAKDEQEQIGRDNRQYALDLVKRGFIAFAPDRAAYGQRRRPNGTANNKAEMVLEEQKLQLKYPGWGLTGKSIYDLQKALDMLTALDFVDSTQIGIVGHSLGAWDAILLAALDERIKATVVNAGGMVNYRPDLWKNPTALRRYLADTTRVNSLNTNANIFLMLAAPRAVLYQYSLFDSRNRGNSQLLECFRDVTNYYTILNQSKSADFNYFLHGYGHDFPLESRQLAYAWFEKRLFQNNKQKQ</sequence>
<dbReference type="ESTHER" id="9sphi-u2j1v4">
    <property type="family name" value="Abhydrolase_7"/>
</dbReference>
<dbReference type="STRING" id="1346330.M472_09185"/>
<dbReference type="Pfam" id="PF12715">
    <property type="entry name" value="Abhydrolase_7"/>
    <property type="match status" value="1"/>
</dbReference>
<evidence type="ECO:0000313" key="2">
    <source>
        <dbReference type="EMBL" id="ERJ58944.1"/>
    </source>
</evidence>
<dbReference type="InterPro" id="IPR029058">
    <property type="entry name" value="AB_hydrolase_fold"/>
</dbReference>
<dbReference type="AlphaFoldDB" id="U2J1V4"/>
<comment type="caution">
    <text evidence="2">The sequence shown here is derived from an EMBL/GenBank/DDBJ whole genome shotgun (WGS) entry which is preliminary data.</text>
</comment>
<dbReference type="PANTHER" id="PTHR22946">
    <property type="entry name" value="DIENELACTONE HYDROLASE DOMAIN-CONTAINING PROTEIN-RELATED"/>
    <property type="match status" value="1"/>
</dbReference>
<evidence type="ECO:0000256" key="1">
    <source>
        <dbReference type="ARBA" id="ARBA00022801"/>
    </source>
</evidence>
<proteinExistence type="predicted"/>
<dbReference type="InterPro" id="IPR050261">
    <property type="entry name" value="FrsA_esterase"/>
</dbReference>
<dbReference type="InterPro" id="IPR025890">
    <property type="entry name" value="Abhydrolase_bac"/>
</dbReference>
<gene>
    <name evidence="2" type="ORF">M472_09185</name>
</gene>
<keyword evidence="3" id="KW-1185">Reference proteome</keyword>
<dbReference type="PATRIC" id="fig|1346330.5.peg.2277"/>
<dbReference type="EMBL" id="ATDL01000015">
    <property type="protein sequence ID" value="ERJ58944.1"/>
    <property type="molecule type" value="Genomic_DNA"/>
</dbReference>
<dbReference type="Proteomes" id="UP000016584">
    <property type="component" value="Unassembled WGS sequence"/>
</dbReference>
<dbReference type="GO" id="GO:0052689">
    <property type="term" value="F:carboxylic ester hydrolase activity"/>
    <property type="evidence" value="ECO:0007669"/>
    <property type="project" value="UniProtKB-ARBA"/>
</dbReference>
<dbReference type="SUPFAM" id="SSF53474">
    <property type="entry name" value="alpha/beta-Hydrolases"/>
    <property type="match status" value="1"/>
</dbReference>
<dbReference type="eggNOG" id="COG1073">
    <property type="taxonomic scope" value="Bacteria"/>
</dbReference>
<organism evidence="2 3">
    <name type="scientific">Sphingobacterium paucimobilis HER1398</name>
    <dbReference type="NCBI Taxonomy" id="1346330"/>
    <lineage>
        <taxon>Bacteria</taxon>
        <taxon>Pseudomonadati</taxon>
        <taxon>Bacteroidota</taxon>
        <taxon>Sphingobacteriia</taxon>
        <taxon>Sphingobacteriales</taxon>
        <taxon>Sphingobacteriaceae</taxon>
        <taxon>Sphingobacterium</taxon>
    </lineage>
</organism>
<protein>
    <recommendedName>
        <fullName evidence="4">Dienelactone hydrolase domain-containing protein</fullName>
    </recommendedName>
</protein>